<organism evidence="2 3">
    <name type="scientific">Lineolata rhizophorae</name>
    <dbReference type="NCBI Taxonomy" id="578093"/>
    <lineage>
        <taxon>Eukaryota</taxon>
        <taxon>Fungi</taxon>
        <taxon>Dikarya</taxon>
        <taxon>Ascomycota</taxon>
        <taxon>Pezizomycotina</taxon>
        <taxon>Dothideomycetes</taxon>
        <taxon>Dothideomycetes incertae sedis</taxon>
        <taxon>Lineolatales</taxon>
        <taxon>Lineolataceae</taxon>
        <taxon>Lineolata</taxon>
    </lineage>
</organism>
<evidence type="ECO:0000259" key="1">
    <source>
        <dbReference type="Pfam" id="PF25542"/>
    </source>
</evidence>
<sequence>TVGKSVAGEKIISVASAPAKAAAPRKVILLNAYDQRIDAPLAKPDRASVERLNGRIKEHGKVCNEYHLTGKCSNSWCGYVHGERMGPGEQLALRHKARGRSCTAGSDCRAFDC</sequence>
<dbReference type="InterPro" id="IPR000571">
    <property type="entry name" value="Znf_CCCH"/>
</dbReference>
<dbReference type="PANTHER" id="PTHR37543">
    <property type="entry name" value="CCCH ZINC FINGER DNA BINDING PROTEIN (AFU_ORTHOLOGUE AFUA_5G12760)"/>
    <property type="match status" value="1"/>
</dbReference>
<dbReference type="OrthoDB" id="2270193at2759"/>
<accession>A0A6A6NX67</accession>
<name>A0A6A6NX67_9PEZI</name>
<evidence type="ECO:0000313" key="2">
    <source>
        <dbReference type="EMBL" id="KAF2455853.1"/>
    </source>
</evidence>
<reference evidence="2" key="1">
    <citation type="journal article" date="2020" name="Stud. Mycol.">
        <title>101 Dothideomycetes genomes: a test case for predicting lifestyles and emergence of pathogens.</title>
        <authorList>
            <person name="Haridas S."/>
            <person name="Albert R."/>
            <person name="Binder M."/>
            <person name="Bloem J."/>
            <person name="Labutti K."/>
            <person name="Salamov A."/>
            <person name="Andreopoulos B."/>
            <person name="Baker S."/>
            <person name="Barry K."/>
            <person name="Bills G."/>
            <person name="Bluhm B."/>
            <person name="Cannon C."/>
            <person name="Castanera R."/>
            <person name="Culley D."/>
            <person name="Daum C."/>
            <person name="Ezra D."/>
            <person name="Gonzalez J."/>
            <person name="Henrissat B."/>
            <person name="Kuo A."/>
            <person name="Liang C."/>
            <person name="Lipzen A."/>
            <person name="Lutzoni F."/>
            <person name="Magnuson J."/>
            <person name="Mondo S."/>
            <person name="Nolan M."/>
            <person name="Ohm R."/>
            <person name="Pangilinan J."/>
            <person name="Park H.-J."/>
            <person name="Ramirez L."/>
            <person name="Alfaro M."/>
            <person name="Sun H."/>
            <person name="Tritt A."/>
            <person name="Yoshinaga Y."/>
            <person name="Zwiers L.-H."/>
            <person name="Turgeon B."/>
            <person name="Goodwin S."/>
            <person name="Spatafora J."/>
            <person name="Crous P."/>
            <person name="Grigoriev I."/>
        </authorList>
    </citation>
    <scope>NUCLEOTIDE SEQUENCE</scope>
    <source>
        <strain evidence="2">ATCC 16933</strain>
    </source>
</reference>
<dbReference type="PANTHER" id="PTHR37543:SF1">
    <property type="entry name" value="CCCH ZINC FINGER DNA BINDING PROTEIN (AFU_ORTHOLOGUE AFUA_5G12760)"/>
    <property type="match status" value="1"/>
</dbReference>
<protein>
    <recommendedName>
        <fullName evidence="1">C3H1-type domain-containing protein</fullName>
    </recommendedName>
</protein>
<gene>
    <name evidence="2" type="ORF">BDY21DRAFT_274092</name>
</gene>
<dbReference type="Pfam" id="PF25542">
    <property type="entry name" value="zf-CCCH_12"/>
    <property type="match status" value="1"/>
</dbReference>
<proteinExistence type="predicted"/>
<feature type="non-terminal residue" evidence="2">
    <location>
        <position position="1"/>
    </location>
</feature>
<keyword evidence="3" id="KW-1185">Reference proteome</keyword>
<dbReference type="EMBL" id="MU001685">
    <property type="protein sequence ID" value="KAF2455853.1"/>
    <property type="molecule type" value="Genomic_DNA"/>
</dbReference>
<dbReference type="AlphaFoldDB" id="A0A6A6NX67"/>
<feature type="domain" description="C3H1-type" evidence="1">
    <location>
        <begin position="55"/>
        <end position="84"/>
    </location>
</feature>
<feature type="non-terminal residue" evidence="2">
    <location>
        <position position="113"/>
    </location>
</feature>
<evidence type="ECO:0000313" key="3">
    <source>
        <dbReference type="Proteomes" id="UP000799766"/>
    </source>
</evidence>
<dbReference type="Proteomes" id="UP000799766">
    <property type="component" value="Unassembled WGS sequence"/>
</dbReference>